<organism evidence="11 12">
    <name type="scientific">Porites lobata</name>
    <dbReference type="NCBI Taxonomy" id="104759"/>
    <lineage>
        <taxon>Eukaryota</taxon>
        <taxon>Metazoa</taxon>
        <taxon>Cnidaria</taxon>
        <taxon>Anthozoa</taxon>
        <taxon>Hexacorallia</taxon>
        <taxon>Scleractinia</taxon>
        <taxon>Fungiina</taxon>
        <taxon>Poritidae</taxon>
        <taxon>Porites</taxon>
    </lineage>
</organism>
<dbReference type="Pfam" id="PF13640">
    <property type="entry name" value="2OG-FeII_Oxy_3"/>
    <property type="match status" value="1"/>
</dbReference>
<dbReference type="Gene3D" id="1.10.238.10">
    <property type="entry name" value="EF-hand"/>
    <property type="match status" value="1"/>
</dbReference>
<keyword evidence="3" id="KW-0106">Calcium</keyword>
<comment type="caution">
    <text evidence="11">The sequence shown here is derived from an EMBL/GenBank/DDBJ whole genome shotgun (WGS) entry which is preliminary data.</text>
</comment>
<evidence type="ECO:0000256" key="7">
    <source>
        <dbReference type="ARBA" id="ARBA00023004"/>
    </source>
</evidence>
<dbReference type="InterPro" id="IPR044862">
    <property type="entry name" value="Pro_4_hyd_alph_FE2OG_OXY"/>
</dbReference>
<evidence type="ECO:0000313" key="12">
    <source>
        <dbReference type="Proteomes" id="UP001159405"/>
    </source>
</evidence>
<dbReference type="InterPro" id="IPR011992">
    <property type="entry name" value="EF-hand-dom_pair"/>
</dbReference>
<name>A0ABN8MUF4_9CNID</name>
<accession>A0ABN8MUF4</accession>
<protein>
    <recommendedName>
        <fullName evidence="13">Transmembrane prolyl 4-hydroxylase</fullName>
    </recommendedName>
</protein>
<feature type="region of interest" description="Disordered" evidence="8">
    <location>
        <begin position="271"/>
        <end position="310"/>
    </location>
</feature>
<feature type="compositionally biased region" description="Basic residues" evidence="8">
    <location>
        <begin position="295"/>
        <end position="310"/>
    </location>
</feature>
<dbReference type="InterPro" id="IPR002048">
    <property type="entry name" value="EF_hand_dom"/>
</dbReference>
<evidence type="ECO:0000256" key="8">
    <source>
        <dbReference type="SAM" id="MobiDB-lite"/>
    </source>
</evidence>
<keyword evidence="7" id="KW-0408">Iron</keyword>
<reference evidence="11 12" key="1">
    <citation type="submission" date="2022-05" db="EMBL/GenBank/DDBJ databases">
        <authorList>
            <consortium name="Genoscope - CEA"/>
            <person name="William W."/>
        </authorList>
    </citation>
    <scope>NUCLEOTIDE SEQUENCE [LARGE SCALE GENOMIC DNA]</scope>
</reference>
<dbReference type="PROSITE" id="PS00018">
    <property type="entry name" value="EF_HAND_1"/>
    <property type="match status" value="1"/>
</dbReference>
<dbReference type="Proteomes" id="UP001159405">
    <property type="component" value="Unassembled WGS sequence"/>
</dbReference>
<evidence type="ECO:0000256" key="2">
    <source>
        <dbReference type="ARBA" id="ARBA00022723"/>
    </source>
</evidence>
<dbReference type="InterPro" id="IPR005123">
    <property type="entry name" value="Oxoglu/Fe-dep_dioxygenase_dom"/>
</dbReference>
<dbReference type="PANTHER" id="PTHR10869:SF246">
    <property type="entry name" value="TRANSMEMBRANE PROLYL 4-HYDROXYLASE"/>
    <property type="match status" value="1"/>
</dbReference>
<keyword evidence="6" id="KW-0560">Oxidoreductase</keyword>
<evidence type="ECO:0000256" key="4">
    <source>
        <dbReference type="ARBA" id="ARBA00022896"/>
    </source>
</evidence>
<evidence type="ECO:0008006" key="13">
    <source>
        <dbReference type="Google" id="ProtNLM"/>
    </source>
</evidence>
<dbReference type="PROSITE" id="PS50222">
    <property type="entry name" value="EF_HAND_2"/>
    <property type="match status" value="1"/>
</dbReference>
<evidence type="ECO:0000256" key="5">
    <source>
        <dbReference type="ARBA" id="ARBA00022964"/>
    </source>
</evidence>
<dbReference type="InterPro" id="IPR006620">
    <property type="entry name" value="Pro_4_hyd_alph"/>
</dbReference>
<keyword evidence="2" id="KW-0479">Metal-binding</keyword>
<evidence type="ECO:0000259" key="10">
    <source>
        <dbReference type="PROSITE" id="PS51471"/>
    </source>
</evidence>
<dbReference type="EMBL" id="CALNXK010000004">
    <property type="protein sequence ID" value="CAH3036258.1"/>
    <property type="molecule type" value="Genomic_DNA"/>
</dbReference>
<sequence length="310" mass="36033">MHVRGKEDLYFTEEDLLDMFKELDMDKDDNGKIDFEEFSKVTVPVIKEYFDKVRRTKPRLRSRNSRQVWMFHNDPKYPILSDFHGRLSRLTFLPEEFINNTEPLQVVKYDVHGHYHCHHDSDEVDPSLPCCTFSTEENCRLCRFATVLIYLNEPKQGGETAFPLAGNETFSMEAWTRGENWKCNLAKNCHQSNLIVKPEKGKAIMWYNHLLDEKTGWLGEVDQIAQHGGCDVLEGTKWVANLWLTLVGEPGTGDAFKGWIDYGKDETKFQPGTDWAGKPIKTGVQRENAQESKEKKKVKRGKVKWRKTKK</sequence>
<evidence type="ECO:0000256" key="3">
    <source>
        <dbReference type="ARBA" id="ARBA00022837"/>
    </source>
</evidence>
<dbReference type="SUPFAM" id="SSF47473">
    <property type="entry name" value="EF-hand"/>
    <property type="match status" value="1"/>
</dbReference>
<dbReference type="PANTHER" id="PTHR10869">
    <property type="entry name" value="PROLYL 4-HYDROXYLASE ALPHA SUBUNIT"/>
    <property type="match status" value="1"/>
</dbReference>
<evidence type="ECO:0000256" key="6">
    <source>
        <dbReference type="ARBA" id="ARBA00023002"/>
    </source>
</evidence>
<feature type="domain" description="EF-hand" evidence="9">
    <location>
        <begin position="11"/>
        <end position="48"/>
    </location>
</feature>
<keyword evidence="5" id="KW-0223">Dioxygenase</keyword>
<dbReference type="PROSITE" id="PS51471">
    <property type="entry name" value="FE2OG_OXY"/>
    <property type="match status" value="1"/>
</dbReference>
<comment type="cofactor">
    <cofactor evidence="1">
        <name>L-ascorbate</name>
        <dbReference type="ChEBI" id="CHEBI:38290"/>
    </cofactor>
</comment>
<dbReference type="InterPro" id="IPR018247">
    <property type="entry name" value="EF_Hand_1_Ca_BS"/>
</dbReference>
<dbReference type="SMART" id="SM00702">
    <property type="entry name" value="P4Hc"/>
    <property type="match status" value="1"/>
</dbReference>
<evidence type="ECO:0000313" key="11">
    <source>
        <dbReference type="EMBL" id="CAH3036258.1"/>
    </source>
</evidence>
<keyword evidence="12" id="KW-1185">Reference proteome</keyword>
<evidence type="ECO:0000256" key="1">
    <source>
        <dbReference type="ARBA" id="ARBA00001961"/>
    </source>
</evidence>
<dbReference type="InterPro" id="IPR045054">
    <property type="entry name" value="P4HA-like"/>
</dbReference>
<dbReference type="Gene3D" id="2.60.120.620">
    <property type="entry name" value="q2cbj1_9rhob like domain"/>
    <property type="match status" value="1"/>
</dbReference>
<evidence type="ECO:0000259" key="9">
    <source>
        <dbReference type="PROSITE" id="PS50222"/>
    </source>
</evidence>
<keyword evidence="4" id="KW-0847">Vitamin C</keyword>
<gene>
    <name evidence="11" type="ORF">PLOB_00030870</name>
</gene>
<proteinExistence type="predicted"/>
<feature type="domain" description="Fe2OG dioxygenase" evidence="10">
    <location>
        <begin position="100"/>
        <end position="246"/>
    </location>
</feature>